<accession>A0A1H2BJ84</accession>
<dbReference type="RefSeq" id="WP_091723141.1">
    <property type="nucleotide sequence ID" value="NZ_LT629779.1"/>
</dbReference>
<keyword evidence="2" id="KW-1185">Reference proteome</keyword>
<sequence length="101" mass="10837">MNRQGHTRIAPAALRKTVEAVTCQAFDVPHTDVSASLRDDAGKLGVDLLVRLPAPTLMTPASEGRPALFEQAEIARLKISFMGRQVTGMEIGKINIRLGAA</sequence>
<protein>
    <submittedName>
        <fullName evidence="1">Uncharacterized protein</fullName>
    </submittedName>
</protein>
<reference evidence="2" key="1">
    <citation type="submission" date="2016-10" db="EMBL/GenBank/DDBJ databases">
        <authorList>
            <person name="Varghese N."/>
            <person name="Submissions S."/>
        </authorList>
    </citation>
    <scope>NUCLEOTIDE SEQUENCE [LARGE SCALE GENOMIC DNA]</scope>
    <source>
        <strain evidence="2">IMMIB L-1606</strain>
    </source>
</reference>
<name>A0A1H2BJ84_9MICC</name>
<evidence type="ECO:0000313" key="2">
    <source>
        <dbReference type="Proteomes" id="UP000198751"/>
    </source>
</evidence>
<organism evidence="1 2">
    <name type="scientific">Pseudarthrobacter equi</name>
    <dbReference type="NCBI Taxonomy" id="728066"/>
    <lineage>
        <taxon>Bacteria</taxon>
        <taxon>Bacillati</taxon>
        <taxon>Actinomycetota</taxon>
        <taxon>Actinomycetes</taxon>
        <taxon>Micrococcales</taxon>
        <taxon>Micrococcaceae</taxon>
        <taxon>Pseudarthrobacter</taxon>
    </lineage>
</organism>
<evidence type="ECO:0000313" key="1">
    <source>
        <dbReference type="EMBL" id="SDT57826.1"/>
    </source>
</evidence>
<proteinExistence type="predicted"/>
<dbReference type="AlphaFoldDB" id="A0A1H2BJ84"/>
<dbReference type="EMBL" id="LT629779">
    <property type="protein sequence ID" value="SDT57826.1"/>
    <property type="molecule type" value="Genomic_DNA"/>
</dbReference>
<dbReference type="Proteomes" id="UP000198751">
    <property type="component" value="Chromosome I"/>
</dbReference>
<dbReference type="OrthoDB" id="4947544at2"/>
<gene>
    <name evidence="1" type="ORF">SAMN04489743_3706</name>
</gene>